<dbReference type="AlphaFoldDB" id="A0A164UQ47"/>
<evidence type="ECO:0008006" key="5">
    <source>
        <dbReference type="Google" id="ProtNLM"/>
    </source>
</evidence>
<evidence type="ECO:0000313" key="2">
    <source>
        <dbReference type="EMBL" id="KZM89206.1"/>
    </source>
</evidence>
<keyword evidence="1" id="KW-1133">Transmembrane helix</keyword>
<reference evidence="2" key="1">
    <citation type="journal article" date="2016" name="Nat. Genet.">
        <title>A high-quality carrot genome assembly provides new insights into carotenoid accumulation and asterid genome evolution.</title>
        <authorList>
            <person name="Iorizzo M."/>
            <person name="Ellison S."/>
            <person name="Senalik D."/>
            <person name="Zeng P."/>
            <person name="Satapoomin P."/>
            <person name="Huang J."/>
            <person name="Bowman M."/>
            <person name="Iovene M."/>
            <person name="Sanseverino W."/>
            <person name="Cavagnaro P."/>
            <person name="Yildiz M."/>
            <person name="Macko-Podgorni A."/>
            <person name="Moranska E."/>
            <person name="Grzebelus E."/>
            <person name="Grzebelus D."/>
            <person name="Ashrafi H."/>
            <person name="Zheng Z."/>
            <person name="Cheng S."/>
            <person name="Spooner D."/>
            <person name="Van Deynze A."/>
            <person name="Simon P."/>
        </authorList>
    </citation>
    <scope>NUCLEOTIDE SEQUENCE [LARGE SCALE GENOMIC DNA]</scope>
    <source>
        <tissue evidence="2">Leaf</tissue>
    </source>
</reference>
<dbReference type="Proteomes" id="UP000077755">
    <property type="component" value="Chromosome 7"/>
</dbReference>
<evidence type="ECO:0000313" key="4">
    <source>
        <dbReference type="Proteomes" id="UP000077755"/>
    </source>
</evidence>
<name>A0A164UQ47_DAUCS</name>
<organism evidence="2">
    <name type="scientific">Daucus carota subsp. sativus</name>
    <name type="common">Carrot</name>
    <dbReference type="NCBI Taxonomy" id="79200"/>
    <lineage>
        <taxon>Eukaryota</taxon>
        <taxon>Viridiplantae</taxon>
        <taxon>Streptophyta</taxon>
        <taxon>Embryophyta</taxon>
        <taxon>Tracheophyta</taxon>
        <taxon>Spermatophyta</taxon>
        <taxon>Magnoliopsida</taxon>
        <taxon>eudicotyledons</taxon>
        <taxon>Gunneridae</taxon>
        <taxon>Pentapetalae</taxon>
        <taxon>asterids</taxon>
        <taxon>campanulids</taxon>
        <taxon>Apiales</taxon>
        <taxon>Apiaceae</taxon>
        <taxon>Apioideae</taxon>
        <taxon>Scandiceae</taxon>
        <taxon>Daucinae</taxon>
        <taxon>Daucus</taxon>
        <taxon>Daucus sect. Daucus</taxon>
    </lineage>
</organism>
<dbReference type="EMBL" id="LNRQ01000007">
    <property type="protein sequence ID" value="KZM89206.1"/>
    <property type="molecule type" value="Genomic_DNA"/>
</dbReference>
<gene>
    <name evidence="2" type="ORF">DCAR_026281</name>
    <name evidence="3" type="ORF">DCAR_0730178</name>
</gene>
<evidence type="ECO:0000256" key="1">
    <source>
        <dbReference type="SAM" id="Phobius"/>
    </source>
</evidence>
<keyword evidence="1" id="KW-0472">Membrane</keyword>
<keyword evidence="4" id="KW-1185">Reference proteome</keyword>
<protein>
    <recommendedName>
        <fullName evidence="5">Transmembrane protein</fullName>
    </recommendedName>
</protein>
<accession>A0A164UQ47</accession>
<dbReference type="Gramene" id="KZM89206">
    <property type="protein sequence ID" value="KZM89206"/>
    <property type="gene ID" value="DCAR_026281"/>
</dbReference>
<reference evidence="3" key="2">
    <citation type="submission" date="2022-03" db="EMBL/GenBank/DDBJ databases">
        <title>Draft title - Genomic analysis of global carrot germplasm unveils the trajectory of domestication and the origin of high carotenoid orange carrot.</title>
        <authorList>
            <person name="Iorizzo M."/>
            <person name="Ellison S."/>
            <person name="Senalik D."/>
            <person name="Macko-Podgorni A."/>
            <person name="Grzebelus D."/>
            <person name="Bostan H."/>
            <person name="Rolling W."/>
            <person name="Curaba J."/>
            <person name="Simon P."/>
        </authorList>
    </citation>
    <scope>NUCLEOTIDE SEQUENCE</scope>
    <source>
        <tissue evidence="3">Leaf</tissue>
    </source>
</reference>
<feature type="transmembrane region" description="Helical" evidence="1">
    <location>
        <begin position="47"/>
        <end position="66"/>
    </location>
</feature>
<sequence>MLREIIISWKSSFVGYNPALRHAHEVLKRYPEARTVIVSSASISRRLLVVWWIVSIPTLLVTTTILQCGNNIVDKDDEFWERLSSLENHTVGGESVSRGEKEFKKNQ</sequence>
<dbReference type="KEGG" id="dcr:108195586"/>
<proteinExistence type="predicted"/>
<keyword evidence="1" id="KW-0812">Transmembrane</keyword>
<dbReference type="EMBL" id="CP093349">
    <property type="protein sequence ID" value="WOH10708.1"/>
    <property type="molecule type" value="Genomic_DNA"/>
</dbReference>
<evidence type="ECO:0000313" key="3">
    <source>
        <dbReference type="EMBL" id="WOH10708.1"/>
    </source>
</evidence>